<dbReference type="Gene3D" id="3.40.50.300">
    <property type="entry name" value="P-loop containing nucleotide triphosphate hydrolases"/>
    <property type="match status" value="1"/>
</dbReference>
<dbReference type="CDD" id="cd01127">
    <property type="entry name" value="TrwB_TraG_TraD_VirD4"/>
    <property type="match status" value="1"/>
</dbReference>
<dbReference type="PANTHER" id="PTHR22683">
    <property type="entry name" value="SPORULATION PROTEIN RELATED"/>
    <property type="match status" value="1"/>
</dbReference>
<sequence>MDNRKRNLLEQETQRRYLLLLFQTGLKEIWTDQYRLKVLVLYLLTVLLFSIIRPWDLAYSGPDIFDAVSRIAFSLCFPFLVFGGLAVLILWAGTPSKAKSIQNNLQRIGLVNHAGETPLLVAVRTEESDDMHSRMTVLEFLACGVPKSVWEDKRADIETALNIHIADIRESDGKRRIQLYTVPATDELPKLLPWKDAYLRDAFPACKLVLGESLLGPVTLDLNLIPHVLLGGGTGSGKSVLLKLMLMQCLKQPNIQVTIADFKGGVDFGSPWRKHPNCKLILDRETLLCYLDDVTEKLEQRKDILGKVERRDIYDYNRHEPIPMDRIVFAVDEVAEILDKTGLTKEEKEQVARIENRLSTIARQGRAFGIHLFLSTQRPDANILSGQIKNNIGYRICGRADHVLSSIILDNTDASDKILHDAQGRFLTGDGTVFQAYWFDDTKKMF</sequence>
<dbReference type="InterPro" id="IPR027417">
    <property type="entry name" value="P-loop_NTPase"/>
</dbReference>
<dbReference type="PANTHER" id="PTHR22683:SF41">
    <property type="entry name" value="DNA TRANSLOCASE FTSK"/>
    <property type="match status" value="1"/>
</dbReference>
<dbReference type="EMBL" id="JACOPL010000006">
    <property type="protein sequence ID" value="MBC5725322.1"/>
    <property type="molecule type" value="Genomic_DNA"/>
</dbReference>
<dbReference type="PROSITE" id="PS50901">
    <property type="entry name" value="FTSK"/>
    <property type="match status" value="1"/>
</dbReference>
<comment type="caution">
    <text evidence="6">The sequence shown here is derived from an EMBL/GenBank/DDBJ whole genome shotgun (WGS) entry which is preliminary data.</text>
</comment>
<evidence type="ECO:0000259" key="5">
    <source>
        <dbReference type="PROSITE" id="PS50901"/>
    </source>
</evidence>
<reference evidence="6" key="1">
    <citation type="submission" date="2020-08" db="EMBL/GenBank/DDBJ databases">
        <title>Genome public.</title>
        <authorList>
            <person name="Liu C."/>
            <person name="Sun Q."/>
        </authorList>
    </citation>
    <scope>NUCLEOTIDE SEQUENCE</scope>
    <source>
        <strain evidence="6">NSJ-28</strain>
    </source>
</reference>
<keyword evidence="2 3" id="KW-0067">ATP-binding</keyword>
<keyword evidence="1 3" id="KW-0547">Nucleotide-binding</keyword>
<dbReference type="InterPro" id="IPR002543">
    <property type="entry name" value="FtsK_dom"/>
</dbReference>
<name>A0A923RVS9_9FIRM</name>
<dbReference type="Pfam" id="PF01580">
    <property type="entry name" value="FtsK_SpoIIIE"/>
    <property type="match status" value="1"/>
</dbReference>
<dbReference type="GO" id="GO:0005524">
    <property type="term" value="F:ATP binding"/>
    <property type="evidence" value="ECO:0007669"/>
    <property type="project" value="UniProtKB-UniRule"/>
</dbReference>
<evidence type="ECO:0000256" key="2">
    <source>
        <dbReference type="ARBA" id="ARBA00022840"/>
    </source>
</evidence>
<keyword evidence="7" id="KW-1185">Reference proteome</keyword>
<organism evidence="6 7">
    <name type="scientific">Agathobaculum faecis</name>
    <dbReference type="NCBI Taxonomy" id="2763013"/>
    <lineage>
        <taxon>Bacteria</taxon>
        <taxon>Bacillati</taxon>
        <taxon>Bacillota</taxon>
        <taxon>Clostridia</taxon>
        <taxon>Eubacteriales</taxon>
        <taxon>Butyricicoccaceae</taxon>
        <taxon>Agathobaculum</taxon>
    </lineage>
</organism>
<feature type="binding site" evidence="3">
    <location>
        <begin position="232"/>
        <end position="239"/>
    </location>
    <ligand>
        <name>ATP</name>
        <dbReference type="ChEBI" id="CHEBI:30616"/>
    </ligand>
</feature>
<protein>
    <submittedName>
        <fullName evidence="6">DUF87 domain-containing protein</fullName>
    </submittedName>
</protein>
<keyword evidence="4" id="KW-0812">Transmembrane</keyword>
<gene>
    <name evidence="6" type="ORF">H8S45_07600</name>
</gene>
<evidence type="ECO:0000256" key="3">
    <source>
        <dbReference type="PROSITE-ProRule" id="PRU00289"/>
    </source>
</evidence>
<dbReference type="GO" id="GO:0016020">
    <property type="term" value="C:membrane"/>
    <property type="evidence" value="ECO:0007669"/>
    <property type="project" value="UniProtKB-SubCell"/>
</dbReference>
<dbReference type="AlphaFoldDB" id="A0A923RVS9"/>
<accession>A0A923RVS9</accession>
<dbReference type="RefSeq" id="WP_054326435.1">
    <property type="nucleotide sequence ID" value="NZ_JACOPL010000006.1"/>
</dbReference>
<evidence type="ECO:0000256" key="4">
    <source>
        <dbReference type="SAM" id="Phobius"/>
    </source>
</evidence>
<dbReference type="SUPFAM" id="SSF52540">
    <property type="entry name" value="P-loop containing nucleoside triphosphate hydrolases"/>
    <property type="match status" value="1"/>
</dbReference>
<feature type="domain" description="FtsK" evidence="5">
    <location>
        <begin position="215"/>
        <end position="407"/>
    </location>
</feature>
<feature type="transmembrane region" description="Helical" evidence="4">
    <location>
        <begin position="67"/>
        <end position="92"/>
    </location>
</feature>
<dbReference type="InterPro" id="IPR050206">
    <property type="entry name" value="FtsK/SpoIIIE/SftA"/>
</dbReference>
<feature type="transmembrane region" description="Helical" evidence="4">
    <location>
        <begin position="36"/>
        <end position="55"/>
    </location>
</feature>
<keyword evidence="4" id="KW-1133">Transmembrane helix</keyword>
<proteinExistence type="predicted"/>
<dbReference type="Proteomes" id="UP000606499">
    <property type="component" value="Unassembled WGS sequence"/>
</dbReference>
<evidence type="ECO:0000256" key="1">
    <source>
        <dbReference type="ARBA" id="ARBA00022741"/>
    </source>
</evidence>
<evidence type="ECO:0000313" key="7">
    <source>
        <dbReference type="Proteomes" id="UP000606499"/>
    </source>
</evidence>
<evidence type="ECO:0000313" key="6">
    <source>
        <dbReference type="EMBL" id="MBC5725322.1"/>
    </source>
</evidence>
<keyword evidence="4" id="KW-0472">Membrane</keyword>
<dbReference type="GO" id="GO:0003677">
    <property type="term" value="F:DNA binding"/>
    <property type="evidence" value="ECO:0007669"/>
    <property type="project" value="InterPro"/>
</dbReference>